<dbReference type="EMBL" id="CDOI01000142">
    <property type="protein sequence ID" value="CEN46054.1"/>
    <property type="molecule type" value="Genomic_DNA"/>
</dbReference>
<keyword evidence="3" id="KW-0132">Cell division</keyword>
<dbReference type="Proteomes" id="UP000038200">
    <property type="component" value="Unassembled WGS sequence"/>
</dbReference>
<keyword evidence="3" id="KW-0131">Cell cycle</keyword>
<reference evidence="4 5" key="1">
    <citation type="submission" date="2015-01" db="EMBL/GenBank/DDBJ databases">
        <authorList>
            <person name="MANFREDI Pablo"/>
        </authorList>
    </citation>
    <scope>NUCLEOTIDE SEQUENCE [LARGE SCALE GENOMIC DNA]</scope>
    <source>
        <strain evidence="1 5">CcD38</strain>
        <strain evidence="2 4">CcD93</strain>
    </source>
</reference>
<dbReference type="GeneID" id="97264199"/>
<dbReference type="Proteomes" id="UP000265497">
    <property type="component" value="Unassembled WGS sequence"/>
</dbReference>
<evidence type="ECO:0000313" key="2">
    <source>
        <dbReference type="EMBL" id="CEN51399.1"/>
    </source>
</evidence>
<dbReference type="InterPro" id="IPR007838">
    <property type="entry name" value="Cell_div_ZapA-like"/>
</dbReference>
<reference evidence="3 6" key="2">
    <citation type="submission" date="2017-08" db="EMBL/GenBank/DDBJ databases">
        <title>Capnocytophaga canis 17-158 assembly.</title>
        <authorList>
            <person name="Gulvik C.A."/>
        </authorList>
    </citation>
    <scope>NUCLEOTIDE SEQUENCE [LARGE SCALE GENOMIC DNA]</scope>
    <source>
        <strain evidence="3 6">17-158</strain>
    </source>
</reference>
<dbReference type="EMBL" id="CDOL01000068">
    <property type="protein sequence ID" value="CEN51399.1"/>
    <property type="molecule type" value="Genomic_DNA"/>
</dbReference>
<keyword evidence="5" id="KW-1185">Reference proteome</keyword>
<dbReference type="EMBL" id="NSDI01000001">
    <property type="protein sequence ID" value="RIY38293.1"/>
    <property type="molecule type" value="Genomic_DNA"/>
</dbReference>
<evidence type="ECO:0000313" key="4">
    <source>
        <dbReference type="Proteomes" id="UP000038200"/>
    </source>
</evidence>
<accession>A0A0B7ILD9</accession>
<evidence type="ECO:0000313" key="6">
    <source>
        <dbReference type="Proteomes" id="UP000265497"/>
    </source>
</evidence>
<proteinExistence type="predicted"/>
<gene>
    <name evidence="1" type="ORF">CCAND38_310015</name>
    <name evidence="2" type="ORF">CCAND93_160028</name>
    <name evidence="3" type="ORF">CKY20_01770</name>
</gene>
<sequence>MDEILKIKVSIGDRVYPMNIEPHQEEGYRKAAKEINELIQKFESTYELKDKQDALALCAIVLATNIEQKKLDESQIDSTVKDKLTSINELMDAML</sequence>
<dbReference type="OrthoDB" id="1495773at2"/>
<protein>
    <submittedName>
        <fullName evidence="3">Cell division protein ZapA</fullName>
    </submittedName>
</protein>
<evidence type="ECO:0000313" key="3">
    <source>
        <dbReference type="EMBL" id="RIY38293.1"/>
    </source>
</evidence>
<name>A0A0B7ILD9_9FLAO</name>
<dbReference type="STRING" id="1848903.CCAND38_310015"/>
<dbReference type="RefSeq" id="WP_042006118.1">
    <property type="nucleotide sequence ID" value="NZ_BOQK01000017.1"/>
</dbReference>
<evidence type="ECO:0000313" key="5">
    <source>
        <dbReference type="Proteomes" id="UP000045051"/>
    </source>
</evidence>
<dbReference type="Pfam" id="PF05164">
    <property type="entry name" value="ZapA"/>
    <property type="match status" value="1"/>
</dbReference>
<evidence type="ECO:0000313" key="1">
    <source>
        <dbReference type="EMBL" id="CEN46054.1"/>
    </source>
</evidence>
<organism evidence="2 4">
    <name type="scientific">Capnocytophaga canis</name>
    <dbReference type="NCBI Taxonomy" id="1848903"/>
    <lineage>
        <taxon>Bacteria</taxon>
        <taxon>Pseudomonadati</taxon>
        <taxon>Bacteroidota</taxon>
        <taxon>Flavobacteriia</taxon>
        <taxon>Flavobacteriales</taxon>
        <taxon>Flavobacteriaceae</taxon>
        <taxon>Capnocytophaga</taxon>
    </lineage>
</organism>
<dbReference type="GO" id="GO:0051301">
    <property type="term" value="P:cell division"/>
    <property type="evidence" value="ECO:0007669"/>
    <property type="project" value="UniProtKB-KW"/>
</dbReference>
<dbReference type="Proteomes" id="UP000045051">
    <property type="component" value="Unassembled WGS sequence"/>
</dbReference>
<dbReference type="AlphaFoldDB" id="A0A0B7ILD9"/>
<dbReference type="SUPFAM" id="SSF102829">
    <property type="entry name" value="Cell division protein ZapA-like"/>
    <property type="match status" value="1"/>
</dbReference>
<dbReference type="InterPro" id="IPR036192">
    <property type="entry name" value="Cell_div_ZapA-like_sf"/>
</dbReference>